<dbReference type="PIRSF" id="PIRSF005461">
    <property type="entry name" value="23S_rRNA_mtase"/>
    <property type="match status" value="1"/>
</dbReference>
<dbReference type="AlphaFoldDB" id="M3JAR9"/>
<comment type="similarity">
    <text evidence="1">Belongs to the class I-like SAM-binding methyltransferase superfamily. RNA methyltransferase RlmE family.</text>
</comment>
<dbReference type="InterPro" id="IPR015507">
    <property type="entry name" value="rRNA-MeTfrase_E"/>
</dbReference>
<dbReference type="SUPFAM" id="SSF53335">
    <property type="entry name" value="S-adenosyl-L-methionine-dependent methyltransferases"/>
    <property type="match status" value="1"/>
</dbReference>
<evidence type="ECO:0000256" key="4">
    <source>
        <dbReference type="ARBA" id="ARBA00022679"/>
    </source>
</evidence>
<dbReference type="GO" id="GO:0005739">
    <property type="term" value="C:mitochondrion"/>
    <property type="evidence" value="ECO:0007669"/>
    <property type="project" value="TreeGrafter"/>
</dbReference>
<proteinExistence type="inferred from homology"/>
<keyword evidence="3 9" id="KW-0489">Methyltransferase</keyword>
<dbReference type="eggNOG" id="KOG4589">
    <property type="taxonomic scope" value="Eukaryota"/>
</dbReference>
<dbReference type="PANTHER" id="PTHR10920">
    <property type="entry name" value="RIBOSOMAL RNA METHYLTRANSFERASE"/>
    <property type="match status" value="1"/>
</dbReference>
<feature type="active site" description="Proton acceptor" evidence="7">
    <location>
        <position position="207"/>
    </location>
</feature>
<dbReference type="InterPro" id="IPR050082">
    <property type="entry name" value="RNA_methyltr_RlmE"/>
</dbReference>
<evidence type="ECO:0000313" key="10">
    <source>
        <dbReference type="Proteomes" id="UP000011777"/>
    </source>
</evidence>
<evidence type="ECO:0000256" key="1">
    <source>
        <dbReference type="ARBA" id="ARBA00009258"/>
    </source>
</evidence>
<accession>M3JAR9</accession>
<keyword evidence="2" id="KW-0698">rRNA processing</keyword>
<dbReference type="EMBL" id="AOGT01000781">
    <property type="protein sequence ID" value="EMG49223.1"/>
    <property type="molecule type" value="Genomic_DNA"/>
</dbReference>
<dbReference type="HOGENOM" id="CLU_009422_2_0_1"/>
<sequence length="266" mass="30696">MNRFLASRLTFVRFKSKPTKDSKKYVHGVLDDTFAVKKRLNMYKSRAAFKLEEIDQKFHIFSKDTRHIVDLGYAPGAWSQYAVKRLNELGLKSVSERDKTIKKDKQFLILGVDLNTQATPVKGCYYLTGNVMSQTTHLRVKDFFRRRGHFGGPIYDEDKELDLVMSDMMVDCVGNSEADHLGNMELCEAALYLAYEQLKPNRDIVLKVWSGSELSKFENKMKILFKNVYAFKPKASKDKSSELYFIGKKKFDIYEKGISIKDVFGS</sequence>
<dbReference type="Pfam" id="PF01728">
    <property type="entry name" value="FtsJ"/>
    <property type="match status" value="1"/>
</dbReference>
<keyword evidence="5 7" id="KW-0949">S-adenosyl-L-methionine</keyword>
<evidence type="ECO:0000256" key="7">
    <source>
        <dbReference type="PIRSR" id="PIRSR005461-1"/>
    </source>
</evidence>
<dbReference type="PANTHER" id="PTHR10920:SF18">
    <property type="entry name" value="RRNA METHYLTRANSFERASE 2, MITOCHONDRIAL"/>
    <property type="match status" value="1"/>
</dbReference>
<dbReference type="InterPro" id="IPR029063">
    <property type="entry name" value="SAM-dependent_MTases_sf"/>
</dbReference>
<evidence type="ECO:0000313" key="9">
    <source>
        <dbReference type="EMBL" id="EMG49223.1"/>
    </source>
</evidence>
<gene>
    <name evidence="9" type="ORF">G210_0086</name>
</gene>
<evidence type="ECO:0000256" key="5">
    <source>
        <dbReference type="ARBA" id="ARBA00022691"/>
    </source>
</evidence>
<dbReference type="OMA" id="HRQTDHL"/>
<evidence type="ECO:0000259" key="8">
    <source>
        <dbReference type="Pfam" id="PF01728"/>
    </source>
</evidence>
<keyword evidence="10" id="KW-1185">Reference proteome</keyword>
<dbReference type="STRING" id="1245528.M3JAR9"/>
<organism evidence="9 10">
    <name type="scientific">Candida maltosa (strain Xu316)</name>
    <name type="common">Yeast</name>
    <dbReference type="NCBI Taxonomy" id="1245528"/>
    <lineage>
        <taxon>Eukaryota</taxon>
        <taxon>Fungi</taxon>
        <taxon>Dikarya</taxon>
        <taxon>Ascomycota</taxon>
        <taxon>Saccharomycotina</taxon>
        <taxon>Pichiomycetes</taxon>
        <taxon>Debaryomycetaceae</taxon>
        <taxon>Candida/Lodderomyces clade</taxon>
        <taxon>Candida</taxon>
    </lineage>
</organism>
<evidence type="ECO:0000256" key="6">
    <source>
        <dbReference type="ARBA" id="ARBA00041184"/>
    </source>
</evidence>
<feature type="domain" description="Ribosomal RNA methyltransferase FtsJ" evidence="8">
    <location>
        <begin position="43"/>
        <end position="250"/>
    </location>
</feature>
<dbReference type="InterPro" id="IPR002877">
    <property type="entry name" value="RNA_MeTrfase_FtsJ_dom"/>
</dbReference>
<comment type="caution">
    <text evidence="9">The sequence shown here is derived from an EMBL/GenBank/DDBJ whole genome shotgun (WGS) entry which is preliminary data.</text>
</comment>
<evidence type="ECO:0000256" key="3">
    <source>
        <dbReference type="ARBA" id="ARBA00022603"/>
    </source>
</evidence>
<reference evidence="9 10" key="1">
    <citation type="submission" date="2013-02" db="EMBL/GenBank/DDBJ databases">
        <title>Genome sequence of Candida maltosa Xu316, a potential industrial strain for xylitol and ethanol production.</title>
        <authorList>
            <person name="Yu J."/>
            <person name="Wang Q."/>
            <person name="Geng X."/>
            <person name="Bao W."/>
            <person name="He P."/>
            <person name="Cai J."/>
        </authorList>
    </citation>
    <scope>NUCLEOTIDE SEQUENCE [LARGE SCALE GENOMIC DNA]</scope>
    <source>
        <strain evidence="10">Xu316</strain>
    </source>
</reference>
<name>M3JAR9_CANMX</name>
<protein>
    <recommendedName>
        <fullName evidence="6">rRNA methyltransferase 2, mitochondrial</fullName>
    </recommendedName>
</protein>
<dbReference type="OrthoDB" id="20105at2759"/>
<dbReference type="Proteomes" id="UP000011777">
    <property type="component" value="Unassembled WGS sequence"/>
</dbReference>
<keyword evidence="4 9" id="KW-0808">Transferase</keyword>
<dbReference type="HAMAP" id="MF_01547">
    <property type="entry name" value="RNA_methyltr_E"/>
    <property type="match status" value="1"/>
</dbReference>
<dbReference type="GO" id="GO:0008650">
    <property type="term" value="F:rRNA (uridine-2'-O-)-methyltransferase activity"/>
    <property type="evidence" value="ECO:0007669"/>
    <property type="project" value="TreeGrafter"/>
</dbReference>
<evidence type="ECO:0000256" key="2">
    <source>
        <dbReference type="ARBA" id="ARBA00022552"/>
    </source>
</evidence>
<dbReference type="Gene3D" id="3.40.50.150">
    <property type="entry name" value="Vaccinia Virus protein VP39"/>
    <property type="match status" value="1"/>
</dbReference>